<dbReference type="PANTHER" id="PTHR30213">
    <property type="entry name" value="INNER MEMBRANE PROTEIN YHJD"/>
    <property type="match status" value="1"/>
</dbReference>
<evidence type="ECO:0000256" key="1">
    <source>
        <dbReference type="ARBA" id="ARBA00004651"/>
    </source>
</evidence>
<evidence type="ECO:0000256" key="7">
    <source>
        <dbReference type="SAM" id="Phobius"/>
    </source>
</evidence>
<gene>
    <name evidence="8" type="ORF">NEA10_16035</name>
</gene>
<name>A0ABY5ANH7_9CYAN</name>
<feature type="transmembrane region" description="Helical" evidence="7">
    <location>
        <begin position="100"/>
        <end position="123"/>
    </location>
</feature>
<dbReference type="RefSeq" id="WP_252662369.1">
    <property type="nucleotide sequence ID" value="NZ_CP098611.1"/>
</dbReference>
<reference evidence="8" key="1">
    <citation type="submission" date="2022-06" db="EMBL/GenBank/DDBJ databases">
        <title>Genome sequence of Phormidium yuhuli AB48 isolated from an industrial photobioreactor environment.</title>
        <authorList>
            <person name="Qiu Y."/>
            <person name="Noonan A.J.C."/>
            <person name="Dofher K."/>
            <person name="Koch M."/>
            <person name="Kieft B."/>
            <person name="Lin X."/>
            <person name="Ziels R.M."/>
            <person name="Hallam S.J."/>
        </authorList>
    </citation>
    <scope>NUCLEOTIDE SEQUENCE</scope>
    <source>
        <strain evidence="8">AB48</strain>
    </source>
</reference>
<accession>A0ABY5ANH7</accession>
<evidence type="ECO:0000256" key="3">
    <source>
        <dbReference type="ARBA" id="ARBA00022692"/>
    </source>
</evidence>
<keyword evidence="2" id="KW-1003">Cell membrane</keyword>
<evidence type="ECO:0000313" key="9">
    <source>
        <dbReference type="Proteomes" id="UP001056708"/>
    </source>
</evidence>
<feature type="region of interest" description="Disordered" evidence="6">
    <location>
        <begin position="295"/>
        <end position="317"/>
    </location>
</feature>
<dbReference type="EMBL" id="CP098611">
    <property type="protein sequence ID" value="USR90336.1"/>
    <property type="molecule type" value="Genomic_DNA"/>
</dbReference>
<keyword evidence="5 7" id="KW-0472">Membrane</keyword>
<keyword evidence="9" id="KW-1185">Reference proteome</keyword>
<comment type="subcellular location">
    <subcellularLocation>
        <location evidence="1">Cell membrane</location>
        <topology evidence="1">Multi-pass membrane protein</topology>
    </subcellularLocation>
</comment>
<dbReference type="Pfam" id="PF03631">
    <property type="entry name" value="Virul_fac_BrkB"/>
    <property type="match status" value="1"/>
</dbReference>
<protein>
    <submittedName>
        <fullName evidence="8">YihY/virulence factor BrkB family protein</fullName>
    </submittedName>
</protein>
<dbReference type="NCBIfam" id="TIGR00765">
    <property type="entry name" value="yihY_not_rbn"/>
    <property type="match status" value="1"/>
</dbReference>
<keyword evidence="4 7" id="KW-1133">Transmembrane helix</keyword>
<evidence type="ECO:0000256" key="2">
    <source>
        <dbReference type="ARBA" id="ARBA00022475"/>
    </source>
</evidence>
<feature type="transmembrane region" description="Helical" evidence="7">
    <location>
        <begin position="37"/>
        <end position="60"/>
    </location>
</feature>
<dbReference type="InterPro" id="IPR017039">
    <property type="entry name" value="Virul_fac_BrkB"/>
</dbReference>
<evidence type="ECO:0000256" key="4">
    <source>
        <dbReference type="ARBA" id="ARBA00022989"/>
    </source>
</evidence>
<organism evidence="8 9">
    <name type="scientific">Phormidium yuhuli AB48</name>
    <dbReference type="NCBI Taxonomy" id="2940671"/>
    <lineage>
        <taxon>Bacteria</taxon>
        <taxon>Bacillati</taxon>
        <taxon>Cyanobacteriota</taxon>
        <taxon>Cyanophyceae</taxon>
        <taxon>Oscillatoriophycideae</taxon>
        <taxon>Oscillatoriales</taxon>
        <taxon>Oscillatoriaceae</taxon>
        <taxon>Phormidium</taxon>
        <taxon>Phormidium yuhuli</taxon>
    </lineage>
</organism>
<feature type="transmembrane region" description="Helical" evidence="7">
    <location>
        <begin position="143"/>
        <end position="165"/>
    </location>
</feature>
<evidence type="ECO:0000313" key="8">
    <source>
        <dbReference type="EMBL" id="USR90336.1"/>
    </source>
</evidence>
<dbReference type="Proteomes" id="UP001056708">
    <property type="component" value="Chromosome"/>
</dbReference>
<evidence type="ECO:0000256" key="6">
    <source>
        <dbReference type="SAM" id="MobiDB-lite"/>
    </source>
</evidence>
<proteinExistence type="predicted"/>
<evidence type="ECO:0000256" key="5">
    <source>
        <dbReference type="ARBA" id="ARBA00023136"/>
    </source>
</evidence>
<sequence length="317" mass="35466">MIFRRSLRFLKTHWFDVLYDTYAGVTRQRLVGLSSEVAFNAMLAMFPAIMAALAILGQVLPERAVLDLITENLRMLPPEEVQNILDGFIDQLELPRGDGLLSLSFGAALWIASAALSSIMKALDRIHRVPKSQLRPFWKAKLISLALTLGSMLMLAVASILIIISDVIVNFLVDQVGEYEAELMYAWYQLTFPLALTLVAISFAFIYRYGPSIWQRGNPVIPGAITATVLWATVSNLFRLYVASFGSYNLYYGTVGAAIVLLLWLKLSAFAVLLGAQLNMSIGRFRRRNYRRYRQAQNSSQTSDETSGLDQPLDSSH</sequence>
<keyword evidence="3 7" id="KW-0812">Transmembrane</keyword>
<feature type="transmembrane region" description="Helical" evidence="7">
    <location>
        <begin position="250"/>
        <end position="278"/>
    </location>
</feature>
<feature type="transmembrane region" description="Helical" evidence="7">
    <location>
        <begin position="219"/>
        <end position="238"/>
    </location>
</feature>
<feature type="transmembrane region" description="Helical" evidence="7">
    <location>
        <begin position="185"/>
        <end position="207"/>
    </location>
</feature>
<dbReference type="PIRSF" id="PIRSF035875">
    <property type="entry name" value="RNase_BN"/>
    <property type="match status" value="1"/>
</dbReference>
<dbReference type="PANTHER" id="PTHR30213:SF0">
    <property type="entry name" value="UPF0761 MEMBRANE PROTEIN YIHY"/>
    <property type="match status" value="1"/>
</dbReference>